<dbReference type="InterPro" id="IPR029063">
    <property type="entry name" value="SAM-dependent_MTases_sf"/>
</dbReference>
<dbReference type="GO" id="GO:0030418">
    <property type="term" value="P:nicotianamine biosynthetic process"/>
    <property type="evidence" value="ECO:0007669"/>
    <property type="project" value="InterPro"/>
</dbReference>
<evidence type="ECO:0000313" key="6">
    <source>
        <dbReference type="Proteomes" id="UP000799291"/>
    </source>
</evidence>
<dbReference type="Pfam" id="PF03059">
    <property type="entry name" value="NAS"/>
    <property type="match status" value="1"/>
</dbReference>
<dbReference type="PANTHER" id="PTHR32266:SF12">
    <property type="entry name" value="NICOTIANAMINE SYNTHASE 3"/>
    <property type="match status" value="1"/>
</dbReference>
<evidence type="ECO:0000256" key="4">
    <source>
        <dbReference type="SAM" id="MobiDB-lite"/>
    </source>
</evidence>
<comment type="similarity">
    <text evidence="1">Belongs to the nicotianamine synthase (NAS)-like family.</text>
</comment>
<dbReference type="Proteomes" id="UP000799291">
    <property type="component" value="Unassembled WGS sequence"/>
</dbReference>
<dbReference type="AlphaFoldDB" id="A0A6G1IHF8"/>
<gene>
    <name evidence="5" type="ORF">K458DRAFT_424049</name>
</gene>
<protein>
    <submittedName>
        <fullName evidence="5">Nicotianamine synthase</fullName>
    </submittedName>
</protein>
<keyword evidence="2" id="KW-0808">Transferase</keyword>
<evidence type="ECO:0000313" key="5">
    <source>
        <dbReference type="EMBL" id="KAF2677381.1"/>
    </source>
</evidence>
<dbReference type="SUPFAM" id="SSF53335">
    <property type="entry name" value="S-adenosyl-L-methionine-dependent methyltransferases"/>
    <property type="match status" value="1"/>
</dbReference>
<proteinExistence type="inferred from homology"/>
<dbReference type="PANTHER" id="PTHR32266">
    <property type="entry name" value="NICOTIANAMINE SYNTHASE 3"/>
    <property type="match status" value="1"/>
</dbReference>
<feature type="compositionally biased region" description="Low complexity" evidence="4">
    <location>
        <begin position="24"/>
        <end position="33"/>
    </location>
</feature>
<evidence type="ECO:0000256" key="1">
    <source>
        <dbReference type="ARBA" id="ARBA00007009"/>
    </source>
</evidence>
<feature type="compositionally biased region" description="Polar residues" evidence="4">
    <location>
        <begin position="14"/>
        <end position="23"/>
    </location>
</feature>
<keyword evidence="3" id="KW-0949">S-adenosyl-L-methionine</keyword>
<sequence length="330" mass="35912">MSTITSRPLAGLPTPSSKHLNARTTTLTPPTTPTTLSVTAHALFVEIQHIRQALLSLSSLAPGQKTNTLLTRLVNLCIEPHGHAFVEYFLSIDGAHELCADLRRICAEAEGELERYWVERILGGSEKAGVEQTEQRLRDFPYHQNYTDLSHLETSLLRAFLPPPSTPSGSSTAQPLSIAFIGSGPLPHSSLNLLALFPTAKVTNIDRDASALAQSQELCARLGCADRMGFVCEDATVSKGGWMQWEKLDVVFLAALVGMTSTEKIEILEGLVGSLARGCLVMCRSARGLRGVLYPVLELSDDLARMGYEILAEVHPWTSVVNSVVVLRVR</sequence>
<dbReference type="Gene3D" id="3.40.50.150">
    <property type="entry name" value="Vaccinia Virus protein VP39"/>
    <property type="match status" value="1"/>
</dbReference>
<name>A0A6G1IHF8_9PLEO</name>
<evidence type="ECO:0000256" key="3">
    <source>
        <dbReference type="ARBA" id="ARBA00022691"/>
    </source>
</evidence>
<reference evidence="5" key="1">
    <citation type="journal article" date="2020" name="Stud. Mycol.">
        <title>101 Dothideomycetes genomes: a test case for predicting lifestyles and emergence of pathogens.</title>
        <authorList>
            <person name="Haridas S."/>
            <person name="Albert R."/>
            <person name="Binder M."/>
            <person name="Bloem J."/>
            <person name="Labutti K."/>
            <person name="Salamov A."/>
            <person name="Andreopoulos B."/>
            <person name="Baker S."/>
            <person name="Barry K."/>
            <person name="Bills G."/>
            <person name="Bluhm B."/>
            <person name="Cannon C."/>
            <person name="Castanera R."/>
            <person name="Culley D."/>
            <person name="Daum C."/>
            <person name="Ezra D."/>
            <person name="Gonzalez J."/>
            <person name="Henrissat B."/>
            <person name="Kuo A."/>
            <person name="Liang C."/>
            <person name="Lipzen A."/>
            <person name="Lutzoni F."/>
            <person name="Magnuson J."/>
            <person name="Mondo S."/>
            <person name="Nolan M."/>
            <person name="Ohm R."/>
            <person name="Pangilinan J."/>
            <person name="Park H.-J."/>
            <person name="Ramirez L."/>
            <person name="Alfaro M."/>
            <person name="Sun H."/>
            <person name="Tritt A."/>
            <person name="Yoshinaga Y."/>
            <person name="Zwiers L.-H."/>
            <person name="Turgeon B."/>
            <person name="Goodwin S."/>
            <person name="Spatafora J."/>
            <person name="Crous P."/>
            <person name="Grigoriev I."/>
        </authorList>
    </citation>
    <scope>NUCLEOTIDE SEQUENCE</scope>
    <source>
        <strain evidence="5">CBS 122367</strain>
    </source>
</reference>
<evidence type="ECO:0000256" key="2">
    <source>
        <dbReference type="ARBA" id="ARBA00022679"/>
    </source>
</evidence>
<dbReference type="OrthoDB" id="1858069at2759"/>
<accession>A0A6G1IHF8</accession>
<keyword evidence="6" id="KW-1185">Reference proteome</keyword>
<dbReference type="InterPro" id="IPR004298">
    <property type="entry name" value="Nicotian_synth"/>
</dbReference>
<dbReference type="GO" id="GO:0030410">
    <property type="term" value="F:nicotianamine synthase activity"/>
    <property type="evidence" value="ECO:0007669"/>
    <property type="project" value="InterPro"/>
</dbReference>
<organism evidence="5 6">
    <name type="scientific">Lentithecium fluviatile CBS 122367</name>
    <dbReference type="NCBI Taxonomy" id="1168545"/>
    <lineage>
        <taxon>Eukaryota</taxon>
        <taxon>Fungi</taxon>
        <taxon>Dikarya</taxon>
        <taxon>Ascomycota</taxon>
        <taxon>Pezizomycotina</taxon>
        <taxon>Dothideomycetes</taxon>
        <taxon>Pleosporomycetidae</taxon>
        <taxon>Pleosporales</taxon>
        <taxon>Massarineae</taxon>
        <taxon>Lentitheciaceae</taxon>
        <taxon>Lentithecium</taxon>
    </lineage>
</organism>
<dbReference type="EMBL" id="MU005623">
    <property type="protein sequence ID" value="KAF2677381.1"/>
    <property type="molecule type" value="Genomic_DNA"/>
</dbReference>
<dbReference type="PROSITE" id="PS51142">
    <property type="entry name" value="NAS"/>
    <property type="match status" value="1"/>
</dbReference>
<feature type="region of interest" description="Disordered" evidence="4">
    <location>
        <begin position="1"/>
        <end position="33"/>
    </location>
</feature>